<dbReference type="GO" id="GO:0009338">
    <property type="term" value="C:exodeoxyribonuclease V complex"/>
    <property type="evidence" value="ECO:0007669"/>
    <property type="project" value="TreeGrafter"/>
</dbReference>
<dbReference type="PANTHER" id="PTHR43788">
    <property type="entry name" value="DNA2/NAM7 HELICASE FAMILY MEMBER"/>
    <property type="match status" value="1"/>
</dbReference>
<dbReference type="Gene3D" id="3.40.50.300">
    <property type="entry name" value="P-loop containing nucleotide triphosphate hydrolases"/>
    <property type="match status" value="2"/>
</dbReference>
<dbReference type="RefSeq" id="WP_126539096.1">
    <property type="nucleotide sequence ID" value="NZ_BSPM01000007.1"/>
</dbReference>
<feature type="domain" description="AAA+ ATPase" evidence="4">
    <location>
        <begin position="345"/>
        <end position="554"/>
    </location>
</feature>
<evidence type="ECO:0000256" key="3">
    <source>
        <dbReference type="HAMAP-Rule" id="MF_01488"/>
    </source>
</evidence>
<dbReference type="OrthoDB" id="1826980at2"/>
<dbReference type="Pfam" id="PF14520">
    <property type="entry name" value="HHH_5"/>
    <property type="match status" value="1"/>
</dbReference>
<dbReference type="InterPro" id="IPR010994">
    <property type="entry name" value="RuvA_2-like"/>
</dbReference>
<proteinExistence type="inferred from homology"/>
<dbReference type="InterPro" id="IPR006345">
    <property type="entry name" value="RecD2"/>
</dbReference>
<comment type="function">
    <text evidence="3">DNA-dependent ATPase and ATP-dependent 5'-3' DNA helicase. Has no activity on blunt DNA or DNA with 3'-overhangs, requires at least 10 bases of 5'-ssDNA for helicase activity.</text>
</comment>
<dbReference type="Pfam" id="PF18335">
    <property type="entry name" value="SH3_13"/>
    <property type="match status" value="1"/>
</dbReference>
<keyword evidence="2 3" id="KW-0067">ATP-binding</keyword>
<dbReference type="CDD" id="cd18809">
    <property type="entry name" value="SF1_C_RecD"/>
    <property type="match status" value="1"/>
</dbReference>
<name>A0A4R6R941_9HYPH</name>
<dbReference type="CDD" id="cd17933">
    <property type="entry name" value="DEXSc_RecD-like"/>
    <property type="match status" value="1"/>
</dbReference>
<dbReference type="Gene3D" id="1.10.10.2220">
    <property type="match status" value="1"/>
</dbReference>
<dbReference type="HAMAP" id="MF_01488">
    <property type="entry name" value="RecD2"/>
    <property type="match status" value="1"/>
</dbReference>
<dbReference type="SMART" id="SM00382">
    <property type="entry name" value="AAA"/>
    <property type="match status" value="1"/>
</dbReference>
<dbReference type="InterPro" id="IPR027417">
    <property type="entry name" value="P-loop_NTPase"/>
</dbReference>
<dbReference type="GO" id="GO:0043139">
    <property type="term" value="F:5'-3' DNA helicase activity"/>
    <property type="evidence" value="ECO:0007669"/>
    <property type="project" value="UniProtKB-UniRule"/>
</dbReference>
<dbReference type="Proteomes" id="UP000294547">
    <property type="component" value="Unassembled WGS sequence"/>
</dbReference>
<evidence type="ECO:0000313" key="5">
    <source>
        <dbReference type="EMBL" id="TDP82571.1"/>
    </source>
</evidence>
<dbReference type="AlphaFoldDB" id="A0A4R6R941"/>
<protein>
    <recommendedName>
        <fullName evidence="3">ATP-dependent RecD2 DNA helicase</fullName>
        <ecNumber evidence="3">5.6.2.3</ecNumber>
    </recommendedName>
    <alternativeName>
        <fullName evidence="3">DNA 5'-3' helicase subunit RecD2</fullName>
    </alternativeName>
</protein>
<dbReference type="PANTHER" id="PTHR43788:SF6">
    <property type="entry name" value="DNA HELICASE B"/>
    <property type="match status" value="1"/>
</dbReference>
<dbReference type="InterPro" id="IPR050534">
    <property type="entry name" value="Coronavir_polyprotein_1ab"/>
</dbReference>
<dbReference type="Pfam" id="PF14490">
    <property type="entry name" value="HHH_RecD2"/>
    <property type="match status" value="1"/>
</dbReference>
<keyword evidence="1 3" id="KW-0547">Nucleotide-binding</keyword>
<dbReference type="NCBIfam" id="TIGR01448">
    <property type="entry name" value="recD_rel"/>
    <property type="match status" value="1"/>
</dbReference>
<comment type="similarity">
    <text evidence="3">Belongs to the RecD family. RecD2 subfamily.</text>
</comment>
<keyword evidence="3" id="KW-0378">Hydrolase</keyword>
<dbReference type="SUPFAM" id="SSF52540">
    <property type="entry name" value="P-loop containing nucleoside triphosphate hydrolases"/>
    <property type="match status" value="2"/>
</dbReference>
<feature type="binding site" evidence="3">
    <location>
        <begin position="356"/>
        <end position="360"/>
    </location>
    <ligand>
        <name>ATP</name>
        <dbReference type="ChEBI" id="CHEBI:30616"/>
    </ligand>
</feature>
<dbReference type="Pfam" id="PF13538">
    <property type="entry name" value="UvrD_C_2"/>
    <property type="match status" value="1"/>
</dbReference>
<dbReference type="Pfam" id="PF13604">
    <property type="entry name" value="AAA_30"/>
    <property type="match status" value="1"/>
</dbReference>
<dbReference type="EMBL" id="SNXY01000010">
    <property type="protein sequence ID" value="TDP82571.1"/>
    <property type="molecule type" value="Genomic_DNA"/>
</dbReference>
<sequence>MTDETKPEHRLFDRLSGTVERVTFHNEDNGFAVLRVKVTGRREPVAVVGHVPSVSAGERIDAEGAWTTDRTHGLQFKAETIATREPTGRDAIARFLGSGLIAGVGPAMAERIVQTLGADALEVIDKEPMRLMKVPGVGRQLAAKIAESYRERKAVKDVMIAFQEKGVGTARAVRIWRHFGPEAVSVVEGDPYRIAREVRGIGFEGADEIAGKFGIARTAPERLRAGVTYALEDAADGGHTVVPRGEIAERAARLLGVDADAVVDAIAEAVRHGDVEEVDVDGTSCLSARRLAKLEKSVAIRLKALAAGRPPWGKVDVDAAIARFEASTRKTLSPSQREALALVAGAKVSVITGGPGVGKTTLLEALLATVAGSRISVALAAPTGRAARRMAEQAGREAKTLHRLLEVDPATGYFRRGTDEQLEVDLVVVDEASMVDVPLMAALTEAIGPNAALILIGDVDQLPSVGPGQVLADVIGSGLVPVARLTEIFRQAEESRIVVNAHRINRGERPEPPAPGETSDFYVVDASGPEDALAKVIEIVGTRIPRRFGLDPMRDVQVITPMQKGLVGARNLNDRLAELLNPNPVDRVERFGALYAAGDKVMQVENDYDRDVFNGDLGVLKRIRERDDEVVVSFDGRDVSYGLQDLEALQRAYAVTIHKSQGSEYPAVVVPLVRDHAVMLARNLLYTAATRGKKLVVLVAEPWALDAAVADHRVRRRWTRLRELLATP</sequence>
<accession>A0A4R6R941</accession>
<dbReference type="EC" id="5.6.2.3" evidence="3"/>
<reference evidence="5 6" key="1">
    <citation type="submission" date="2019-03" db="EMBL/GenBank/DDBJ databases">
        <title>Genomic Encyclopedia of Type Strains, Phase IV (KMG-IV): sequencing the most valuable type-strain genomes for metagenomic binning, comparative biology and taxonomic classification.</title>
        <authorList>
            <person name="Goeker M."/>
        </authorList>
    </citation>
    <scope>NUCLEOTIDE SEQUENCE [LARGE SCALE GENOMIC DNA]</scope>
    <source>
        <strain evidence="5 6">DSM 102969</strain>
    </source>
</reference>
<dbReference type="Gene3D" id="1.10.150.20">
    <property type="entry name" value="5' to 3' exonuclease, C-terminal subdomain"/>
    <property type="match status" value="1"/>
</dbReference>
<dbReference type="GO" id="GO:0006310">
    <property type="term" value="P:DNA recombination"/>
    <property type="evidence" value="ECO:0007669"/>
    <property type="project" value="InterPro"/>
</dbReference>
<keyword evidence="3" id="KW-0413">Isomerase</keyword>
<gene>
    <name evidence="3" type="primary">recD2</name>
    <name evidence="5" type="ORF">EDD54_3840</name>
</gene>
<dbReference type="Gene3D" id="2.30.30.940">
    <property type="match status" value="1"/>
</dbReference>
<dbReference type="InterPro" id="IPR003593">
    <property type="entry name" value="AAA+_ATPase"/>
</dbReference>
<comment type="catalytic activity">
    <reaction evidence="3">
        <text>ATP + H2O = ADP + phosphate + H(+)</text>
        <dbReference type="Rhea" id="RHEA:13065"/>
        <dbReference type="ChEBI" id="CHEBI:15377"/>
        <dbReference type="ChEBI" id="CHEBI:15378"/>
        <dbReference type="ChEBI" id="CHEBI:30616"/>
        <dbReference type="ChEBI" id="CHEBI:43474"/>
        <dbReference type="ChEBI" id="CHEBI:456216"/>
        <dbReference type="EC" id="5.6.2.3"/>
    </reaction>
</comment>
<dbReference type="InterPro" id="IPR055446">
    <property type="entry name" value="RecD2_N_OB"/>
</dbReference>
<evidence type="ECO:0000256" key="1">
    <source>
        <dbReference type="ARBA" id="ARBA00022741"/>
    </source>
</evidence>
<dbReference type="GO" id="GO:0003677">
    <property type="term" value="F:DNA binding"/>
    <property type="evidence" value="ECO:0007669"/>
    <property type="project" value="UniProtKB-UniRule"/>
</dbReference>
<comment type="caution">
    <text evidence="5">The sequence shown here is derived from an EMBL/GenBank/DDBJ whole genome shotgun (WGS) entry which is preliminary data.</text>
</comment>
<organism evidence="5 6">
    <name type="scientific">Oharaeibacter diazotrophicus</name>
    <dbReference type="NCBI Taxonomy" id="1920512"/>
    <lineage>
        <taxon>Bacteria</taxon>
        <taxon>Pseudomonadati</taxon>
        <taxon>Pseudomonadota</taxon>
        <taxon>Alphaproteobacteria</taxon>
        <taxon>Hyphomicrobiales</taxon>
        <taxon>Pleomorphomonadaceae</taxon>
        <taxon>Oharaeibacter</taxon>
    </lineage>
</organism>
<dbReference type="GO" id="GO:0016887">
    <property type="term" value="F:ATP hydrolysis activity"/>
    <property type="evidence" value="ECO:0007669"/>
    <property type="project" value="RHEA"/>
</dbReference>
<dbReference type="GO" id="GO:0005524">
    <property type="term" value="F:ATP binding"/>
    <property type="evidence" value="ECO:0007669"/>
    <property type="project" value="UniProtKB-UniRule"/>
</dbReference>
<dbReference type="SUPFAM" id="SSF47781">
    <property type="entry name" value="RuvA domain 2-like"/>
    <property type="match status" value="1"/>
</dbReference>
<evidence type="ECO:0000313" key="6">
    <source>
        <dbReference type="Proteomes" id="UP000294547"/>
    </source>
</evidence>
<keyword evidence="3" id="KW-0238">DNA-binding</keyword>
<dbReference type="InterPro" id="IPR041451">
    <property type="entry name" value="RecD2_SH13"/>
</dbReference>
<dbReference type="InterPro" id="IPR027785">
    <property type="entry name" value="UvrD-like_helicase_C"/>
</dbReference>
<dbReference type="InterPro" id="IPR029493">
    <property type="entry name" value="RecD2-like_HHH"/>
</dbReference>
<evidence type="ECO:0000256" key="2">
    <source>
        <dbReference type="ARBA" id="ARBA00022840"/>
    </source>
</evidence>
<dbReference type="Pfam" id="PF23139">
    <property type="entry name" value="OB_YrrC"/>
    <property type="match status" value="1"/>
</dbReference>
<keyword evidence="6" id="KW-1185">Reference proteome</keyword>
<keyword evidence="3" id="KW-0347">Helicase</keyword>
<dbReference type="GO" id="GO:0017116">
    <property type="term" value="F:single-stranded DNA helicase activity"/>
    <property type="evidence" value="ECO:0007669"/>
    <property type="project" value="TreeGrafter"/>
</dbReference>
<evidence type="ECO:0000259" key="4">
    <source>
        <dbReference type="SMART" id="SM00382"/>
    </source>
</evidence>